<dbReference type="AlphaFoldDB" id="A0A1F6EII8"/>
<evidence type="ECO:0000313" key="2">
    <source>
        <dbReference type="Proteomes" id="UP000178587"/>
    </source>
</evidence>
<sequence>MSQERIYSARPINTYTGKGAEVGDAYVAFLNNRFPDAIIVDPGNPRGEISRRAKELVEQNMIDPATGERSEKYFSEHGSKFVMAYFTDEVVEPCTIGTGLLLPVLQGDRQAYAVGVGVAAEMKKMDDLLRPTWLTTCTKVDRGFEFAMYRVTNITLDEGRGTDTVSKKPLYLFHARSGVFHMLSVNETRARMYTPRLDGTWDRDNLQSYFLD</sequence>
<comment type="caution">
    <text evidence="1">The sequence shown here is derived from an EMBL/GenBank/DDBJ whole genome shotgun (WGS) entry which is preliminary data.</text>
</comment>
<reference evidence="1 2" key="1">
    <citation type="journal article" date="2016" name="Nat. Commun.">
        <title>Thousands of microbial genomes shed light on interconnected biogeochemical processes in an aquifer system.</title>
        <authorList>
            <person name="Anantharaman K."/>
            <person name="Brown C.T."/>
            <person name="Hug L.A."/>
            <person name="Sharon I."/>
            <person name="Castelle C.J."/>
            <person name="Probst A.J."/>
            <person name="Thomas B.C."/>
            <person name="Singh A."/>
            <person name="Wilkins M.J."/>
            <person name="Karaoz U."/>
            <person name="Brodie E.L."/>
            <person name="Williams K.H."/>
            <person name="Hubbard S.S."/>
            <person name="Banfield J.F."/>
        </authorList>
    </citation>
    <scope>NUCLEOTIDE SEQUENCE [LARGE SCALE GENOMIC DNA]</scope>
</reference>
<organism evidence="1 2">
    <name type="scientific">Candidatus Kaiserbacteria bacterium RIFCSPLOWO2_01_FULL_50_24</name>
    <dbReference type="NCBI Taxonomy" id="1798507"/>
    <lineage>
        <taxon>Bacteria</taxon>
        <taxon>Candidatus Kaiseribacteriota</taxon>
    </lineage>
</organism>
<dbReference type="Proteomes" id="UP000178587">
    <property type="component" value="Unassembled WGS sequence"/>
</dbReference>
<gene>
    <name evidence="1" type="ORF">A3A34_02540</name>
</gene>
<protein>
    <submittedName>
        <fullName evidence="1">Uncharacterized protein</fullName>
    </submittedName>
</protein>
<name>A0A1F6EII8_9BACT</name>
<dbReference type="EMBL" id="MFLU01000019">
    <property type="protein sequence ID" value="OGG73451.1"/>
    <property type="molecule type" value="Genomic_DNA"/>
</dbReference>
<evidence type="ECO:0000313" key="1">
    <source>
        <dbReference type="EMBL" id="OGG73451.1"/>
    </source>
</evidence>
<proteinExistence type="predicted"/>
<accession>A0A1F6EII8</accession>